<comment type="subcellular location">
    <subcellularLocation>
        <location evidence="1">Cell membrane</location>
        <topology evidence="1">Multi-pass membrane protein</topology>
    </subcellularLocation>
</comment>
<dbReference type="InterPro" id="IPR047928">
    <property type="entry name" value="Perm_prefix_1"/>
</dbReference>
<feature type="transmembrane region" description="Helical" evidence="7">
    <location>
        <begin position="402"/>
        <end position="424"/>
    </location>
</feature>
<evidence type="ECO:0000259" key="9">
    <source>
        <dbReference type="Pfam" id="PF12704"/>
    </source>
</evidence>
<gene>
    <name evidence="10" type="ORF">rosag_46810</name>
</gene>
<evidence type="ECO:0000256" key="7">
    <source>
        <dbReference type="SAM" id="Phobius"/>
    </source>
</evidence>
<evidence type="ECO:0008006" key="12">
    <source>
        <dbReference type="Google" id="ProtNLM"/>
    </source>
</evidence>
<dbReference type="GO" id="GO:0005886">
    <property type="term" value="C:plasma membrane"/>
    <property type="evidence" value="ECO:0007669"/>
    <property type="project" value="UniProtKB-SubCell"/>
</dbReference>
<feature type="transmembrane region" description="Helical" evidence="7">
    <location>
        <begin position="444"/>
        <end position="465"/>
    </location>
</feature>
<reference evidence="10" key="1">
    <citation type="submission" date="2022-08" db="EMBL/GenBank/DDBJ databases">
        <title>Draft genome sequencing of Roseisolibacter agri AW1220.</title>
        <authorList>
            <person name="Tobiishi Y."/>
            <person name="Tonouchi A."/>
        </authorList>
    </citation>
    <scope>NUCLEOTIDE SEQUENCE</scope>
    <source>
        <strain evidence="10">AW1220</strain>
    </source>
</reference>
<feature type="domain" description="MacB-like periplasmic core" evidence="9">
    <location>
        <begin position="109"/>
        <end position="315"/>
    </location>
</feature>
<proteinExistence type="inferred from homology"/>
<dbReference type="InterPro" id="IPR025857">
    <property type="entry name" value="MacB_PCD"/>
</dbReference>
<feature type="domain" description="ABC3 transporter permease C-terminal" evidence="8">
    <location>
        <begin position="354"/>
        <end position="474"/>
    </location>
</feature>
<dbReference type="GO" id="GO:0022857">
    <property type="term" value="F:transmembrane transporter activity"/>
    <property type="evidence" value="ECO:0007669"/>
    <property type="project" value="TreeGrafter"/>
</dbReference>
<dbReference type="Pfam" id="PF12704">
    <property type="entry name" value="MacB_PCD"/>
    <property type="match status" value="2"/>
</dbReference>
<feature type="transmembrane region" description="Helical" evidence="7">
    <location>
        <begin position="812"/>
        <end position="834"/>
    </location>
</feature>
<keyword evidence="5 7" id="KW-0472">Membrane</keyword>
<dbReference type="Pfam" id="PF02687">
    <property type="entry name" value="FtsX"/>
    <property type="match status" value="2"/>
</dbReference>
<dbReference type="PANTHER" id="PTHR30572">
    <property type="entry name" value="MEMBRANE COMPONENT OF TRANSPORTER-RELATED"/>
    <property type="match status" value="1"/>
</dbReference>
<evidence type="ECO:0000256" key="5">
    <source>
        <dbReference type="ARBA" id="ARBA00023136"/>
    </source>
</evidence>
<evidence type="ECO:0000313" key="11">
    <source>
        <dbReference type="Proteomes" id="UP001161325"/>
    </source>
</evidence>
<dbReference type="RefSeq" id="WP_284352587.1">
    <property type="nucleotide sequence ID" value="NZ_BRXS01000008.1"/>
</dbReference>
<dbReference type="InterPro" id="IPR003838">
    <property type="entry name" value="ABC3_permease_C"/>
</dbReference>
<dbReference type="PANTHER" id="PTHR30572:SF4">
    <property type="entry name" value="ABC TRANSPORTER PERMEASE YTRF"/>
    <property type="match status" value="1"/>
</dbReference>
<keyword evidence="4 7" id="KW-1133">Transmembrane helix</keyword>
<dbReference type="Proteomes" id="UP001161325">
    <property type="component" value="Unassembled WGS sequence"/>
</dbReference>
<protein>
    <recommendedName>
        <fullName evidence="12">Macrolide export ATP-binding/permease protein MacB</fullName>
    </recommendedName>
</protein>
<dbReference type="NCBIfam" id="NF038403">
    <property type="entry name" value="perm_prefix_1"/>
    <property type="match status" value="1"/>
</dbReference>
<evidence type="ECO:0000313" key="10">
    <source>
        <dbReference type="EMBL" id="GLC28168.1"/>
    </source>
</evidence>
<feature type="domain" description="MacB-like periplasmic core" evidence="9">
    <location>
        <begin position="504"/>
        <end position="712"/>
    </location>
</feature>
<dbReference type="InterPro" id="IPR017800">
    <property type="entry name" value="ADOP"/>
</dbReference>
<feature type="transmembrane region" description="Helical" evidence="7">
    <location>
        <begin position="499"/>
        <end position="518"/>
    </location>
</feature>
<accession>A0AA37VCW3</accession>
<evidence type="ECO:0000256" key="6">
    <source>
        <dbReference type="ARBA" id="ARBA00038076"/>
    </source>
</evidence>
<evidence type="ECO:0000256" key="3">
    <source>
        <dbReference type="ARBA" id="ARBA00022692"/>
    </source>
</evidence>
<comment type="similarity">
    <text evidence="6">Belongs to the ABC-4 integral membrane protein family.</text>
</comment>
<keyword evidence="3 7" id="KW-0812">Transmembrane</keyword>
<name>A0AA37VCW3_9BACT</name>
<comment type="caution">
    <text evidence="10">The sequence shown here is derived from an EMBL/GenBank/DDBJ whole genome shotgun (WGS) entry which is preliminary data.</text>
</comment>
<evidence type="ECO:0000256" key="2">
    <source>
        <dbReference type="ARBA" id="ARBA00022475"/>
    </source>
</evidence>
<dbReference type="NCBIfam" id="TIGR03434">
    <property type="entry name" value="ADOP"/>
    <property type="match status" value="1"/>
</dbReference>
<organism evidence="10 11">
    <name type="scientific">Roseisolibacter agri</name>
    <dbReference type="NCBI Taxonomy" id="2014610"/>
    <lineage>
        <taxon>Bacteria</taxon>
        <taxon>Pseudomonadati</taxon>
        <taxon>Gemmatimonadota</taxon>
        <taxon>Gemmatimonadia</taxon>
        <taxon>Gemmatimonadales</taxon>
        <taxon>Gemmatimonadaceae</taxon>
        <taxon>Roseisolibacter</taxon>
    </lineage>
</organism>
<dbReference type="AlphaFoldDB" id="A0AA37VCW3"/>
<evidence type="ECO:0000256" key="4">
    <source>
        <dbReference type="ARBA" id="ARBA00022989"/>
    </source>
</evidence>
<feature type="transmembrane region" description="Helical" evidence="7">
    <location>
        <begin position="348"/>
        <end position="372"/>
    </location>
</feature>
<evidence type="ECO:0000259" key="8">
    <source>
        <dbReference type="Pfam" id="PF02687"/>
    </source>
</evidence>
<feature type="transmembrane region" description="Helical" evidence="7">
    <location>
        <begin position="760"/>
        <end position="784"/>
    </location>
</feature>
<sequence length="883" mass="92204">MSRIPGLRRVFQFPHRTARIVAADVDEELAFHLDLRAAELMAERGLNAEAARAEALRQFGDLEEARRYLRALDARTESAARRRDMLETLVRDLRFAFRGLRRAPLLAITAVAILALGLATAAAMLSVSDAVLRRPLPVADAGRLVVLWNLRGDNIEHGLLPQQVAPFARDSRTLRAVAGYAHFGVYPFPLYDGGRPLVLPQGRVTGNFFDVLGARPALGRLLRPEDDVPGAPGVLVLSHDTWRRAFAGDPRVVGRRLHLASVGRDFTVVGVAPPGLDFPVGAAYWAPLATAGPSTADLVGRLAPGRTPREAAAELYAWSGPRAPEAHLTGAHAAPFGDAVVGASRPTLVVLTAAAGLLLLIAAVNVSTLLVLRTTARARELAVRRALGARPWDVARPLAAECLLLVLAGGTLGVLGGAVLLRAFVATASARVPVVPRADLIGLAPGPVLLALGLTLGAVLLAGVLPVRSLVRAPVAPTLRLDARAGRGTRGRARTRQGLVAAQAALALVLLAGAGLLVRSLAKLERVDHGYAPGGLLIAQITMSQADYTTAPAFRGVLARAYARLRAVPGVTSVTPVLIPPFLGATVWSWPTVVRGPDGGTGGAVQSFPVEAGGAEYFRTMGVPIRRGRGITDADGEHATPVVVVSEAAARRLFPGRDPIGQQLRFPTADSTAWWTVVGVAGDIRYRSLREATPTLYLSYQQVGDQGEIALRTTGDPARLVPALRRALAEVDPRLGLWDARPMGDYLAGPLAVPRLATALAAGFGLVAAVLVGLGLYGVTAAAVGERTREFGVRSALGATPGALRSTVLRQALAVAGAGAVVGLAGAWGASRLVRAVLYDVSPADPAALTGAVALLVVVALAAAYGPARRATRVDPAGALRAE</sequence>
<evidence type="ECO:0000256" key="1">
    <source>
        <dbReference type="ARBA" id="ARBA00004651"/>
    </source>
</evidence>
<feature type="transmembrane region" description="Helical" evidence="7">
    <location>
        <begin position="103"/>
        <end position="125"/>
    </location>
</feature>
<keyword evidence="11" id="KW-1185">Reference proteome</keyword>
<dbReference type="InterPro" id="IPR050250">
    <property type="entry name" value="Macrolide_Exporter_MacB"/>
</dbReference>
<keyword evidence="2" id="KW-1003">Cell membrane</keyword>
<feature type="domain" description="ABC3 transporter permease C-terminal" evidence="8">
    <location>
        <begin position="764"/>
        <end position="876"/>
    </location>
</feature>
<feature type="transmembrane region" description="Helical" evidence="7">
    <location>
        <begin position="846"/>
        <end position="865"/>
    </location>
</feature>
<dbReference type="EMBL" id="BRXS01000008">
    <property type="protein sequence ID" value="GLC28168.1"/>
    <property type="molecule type" value="Genomic_DNA"/>
</dbReference>